<gene>
    <name evidence="2" type="ORF">MERR_LOCUS39295</name>
</gene>
<organism evidence="2 3">
    <name type="scientific">Microthlaspi erraticum</name>
    <dbReference type="NCBI Taxonomy" id="1685480"/>
    <lineage>
        <taxon>Eukaryota</taxon>
        <taxon>Viridiplantae</taxon>
        <taxon>Streptophyta</taxon>
        <taxon>Embryophyta</taxon>
        <taxon>Tracheophyta</taxon>
        <taxon>Spermatophyta</taxon>
        <taxon>Magnoliopsida</taxon>
        <taxon>eudicotyledons</taxon>
        <taxon>Gunneridae</taxon>
        <taxon>Pentapetalae</taxon>
        <taxon>rosids</taxon>
        <taxon>malvids</taxon>
        <taxon>Brassicales</taxon>
        <taxon>Brassicaceae</taxon>
        <taxon>Coluteocarpeae</taxon>
        <taxon>Microthlaspi</taxon>
    </lineage>
</organism>
<accession>A0A6D2KG10</accession>
<dbReference type="InterPro" id="IPR035979">
    <property type="entry name" value="RBD_domain_sf"/>
</dbReference>
<evidence type="ECO:0000313" key="2">
    <source>
        <dbReference type="EMBL" id="CAA7052060.1"/>
    </source>
</evidence>
<dbReference type="InterPro" id="IPR001202">
    <property type="entry name" value="WW_dom"/>
</dbReference>
<evidence type="ECO:0000313" key="3">
    <source>
        <dbReference type="Proteomes" id="UP000467841"/>
    </source>
</evidence>
<proteinExistence type="predicted"/>
<dbReference type="Pfam" id="PF00397">
    <property type="entry name" value="WW"/>
    <property type="match status" value="1"/>
</dbReference>
<dbReference type="SUPFAM" id="SSF51045">
    <property type="entry name" value="WW domain"/>
    <property type="match status" value="1"/>
</dbReference>
<evidence type="ECO:0000259" key="1">
    <source>
        <dbReference type="PROSITE" id="PS50020"/>
    </source>
</evidence>
<comment type="caution">
    <text evidence="2">The sequence shown here is derived from an EMBL/GenBank/DDBJ whole genome shotgun (WGS) entry which is preliminary data.</text>
</comment>
<dbReference type="CDD" id="cd00201">
    <property type="entry name" value="WW"/>
    <property type="match status" value="1"/>
</dbReference>
<name>A0A6D2KG10_9BRAS</name>
<dbReference type="SMART" id="SM00456">
    <property type="entry name" value="WW"/>
    <property type="match status" value="1"/>
</dbReference>
<dbReference type="EMBL" id="CACVBM020001496">
    <property type="protein sequence ID" value="CAA7052060.1"/>
    <property type="molecule type" value="Genomic_DNA"/>
</dbReference>
<dbReference type="OrthoDB" id="196131at2759"/>
<feature type="domain" description="WW" evidence="1">
    <location>
        <begin position="319"/>
        <end position="351"/>
    </location>
</feature>
<dbReference type="InterPro" id="IPR036020">
    <property type="entry name" value="WW_dom_sf"/>
</dbReference>
<dbReference type="Proteomes" id="UP000467841">
    <property type="component" value="Unassembled WGS sequence"/>
</dbReference>
<sequence>MDMEANEQFLLDDLLQSPLFHFAEERLGPKGLELTEIRKCSRSIVSRMYVEGYDYTSLTGYDLVTAMKKHFASCGDVLHVYIPGHCTGRIINRSALIYLRGKDAEDMALELNGRSFSGGQELVVEAYPFDATHHDHKFAHLRKTDNLWPSTIFVRGYDTSLAEDDVKSKLDKHFSQCGRVSIDIRKTDGALLWRTAFLNVYGIDTIEKVLLLCTCDVEGLENVKVAEVANPSKDEDNTGNMGPHFWTDADAAPVTVAARGPLDPSLPLPPDSAAMRPPPWHSCVDSETGYLRVWNTKTEIKYDLPPPSSTKLRRAPVDPTLPEPWVRLVDGGTGYFWNTETGVTQYERPPSQLDH</sequence>
<dbReference type="PROSITE" id="PS01159">
    <property type="entry name" value="WW_DOMAIN_1"/>
    <property type="match status" value="1"/>
</dbReference>
<dbReference type="GO" id="GO:0003676">
    <property type="term" value="F:nucleic acid binding"/>
    <property type="evidence" value="ECO:0007669"/>
    <property type="project" value="InterPro"/>
</dbReference>
<dbReference type="PROSITE" id="PS50020">
    <property type="entry name" value="WW_DOMAIN_2"/>
    <property type="match status" value="1"/>
</dbReference>
<reference evidence="2" key="1">
    <citation type="submission" date="2020-01" db="EMBL/GenBank/DDBJ databases">
        <authorList>
            <person name="Mishra B."/>
        </authorList>
    </citation>
    <scope>NUCLEOTIDE SEQUENCE [LARGE SCALE GENOMIC DNA]</scope>
</reference>
<protein>
    <recommendedName>
        <fullName evidence="1">WW domain-containing protein</fullName>
    </recommendedName>
</protein>
<dbReference type="AlphaFoldDB" id="A0A6D2KG10"/>
<keyword evidence="3" id="KW-1185">Reference proteome</keyword>
<dbReference type="SUPFAM" id="SSF54928">
    <property type="entry name" value="RNA-binding domain, RBD"/>
    <property type="match status" value="1"/>
</dbReference>